<dbReference type="GO" id="GO:0005737">
    <property type="term" value="C:cytoplasm"/>
    <property type="evidence" value="ECO:0007669"/>
    <property type="project" value="TreeGrafter"/>
</dbReference>
<dbReference type="Pfam" id="PF04227">
    <property type="entry name" value="Indigoidine_A"/>
    <property type="match status" value="1"/>
</dbReference>
<evidence type="ECO:0000256" key="1">
    <source>
        <dbReference type="ARBA" id="ARBA00022723"/>
    </source>
</evidence>
<evidence type="ECO:0000256" key="4">
    <source>
        <dbReference type="ARBA" id="ARBA00023239"/>
    </source>
</evidence>
<protein>
    <recommendedName>
        <fullName evidence="8">Indigoidine synthase A family protein</fullName>
    </recommendedName>
</protein>
<dbReference type="OrthoDB" id="198885at2759"/>
<dbReference type="GeneID" id="30032965"/>
<keyword evidence="3" id="KW-0464">Manganese</keyword>
<proteinExistence type="predicted"/>
<dbReference type="PANTHER" id="PTHR42909">
    <property type="entry name" value="ZGC:136858"/>
    <property type="match status" value="1"/>
</dbReference>
<evidence type="ECO:0008006" key="8">
    <source>
        <dbReference type="Google" id="ProtNLM"/>
    </source>
</evidence>
<dbReference type="KEGG" id="slb:AWJ20_1190"/>
<dbReference type="PANTHER" id="PTHR42909:SF1">
    <property type="entry name" value="CARBOHYDRATE KINASE PFKB DOMAIN-CONTAINING PROTEIN"/>
    <property type="match status" value="1"/>
</dbReference>
<accession>A0A167DH36</accession>
<dbReference type="Proteomes" id="UP000189580">
    <property type="component" value="Chromosome a"/>
</dbReference>
<gene>
    <name evidence="6" type="ORF">AWJ20_1190</name>
</gene>
<organism evidence="6 7">
    <name type="scientific">Sugiyamaella lignohabitans</name>
    <dbReference type="NCBI Taxonomy" id="796027"/>
    <lineage>
        <taxon>Eukaryota</taxon>
        <taxon>Fungi</taxon>
        <taxon>Dikarya</taxon>
        <taxon>Ascomycota</taxon>
        <taxon>Saccharomycotina</taxon>
        <taxon>Dipodascomycetes</taxon>
        <taxon>Dipodascales</taxon>
        <taxon>Trichomonascaceae</taxon>
        <taxon>Sugiyamaella</taxon>
    </lineage>
</organism>
<dbReference type="Gene3D" id="3.40.1790.10">
    <property type="entry name" value="Indigoidine synthase domain"/>
    <property type="match status" value="1"/>
</dbReference>
<keyword evidence="2" id="KW-0378">Hydrolase</keyword>
<dbReference type="EMBL" id="CP014501">
    <property type="protein sequence ID" value="ANB12912.1"/>
    <property type="molecule type" value="Genomic_DNA"/>
</dbReference>
<dbReference type="AlphaFoldDB" id="A0A167DH36"/>
<sequence length="272" mass="28426">MISRSTTLKLPRGYSGSVVRRILAGNGCRKFGSVPLQVSPEVQQALADKKPIVALESTIITHGLPFPENLQMAADVESIIRSEGAVPATTAFINGVPLVGTTPADLEYLAGKSSKSKMEKISRRDIPYIMSRKLSGGTTIAGTMILAHRANIKVFSTGGLGGVHRGVESSWDISADLDELGRTPVGVVCSGPKSILDIPRTMEYLETKGVHVSTLGPVGTNIPGFYTRDSGVPVSVGWDAASGGWGSAPDPVAPLAPLESGVGGSLKYGFLL</sequence>
<dbReference type="GO" id="GO:0004730">
    <property type="term" value="F:pseudouridylate synthase activity"/>
    <property type="evidence" value="ECO:0007669"/>
    <property type="project" value="InterPro"/>
</dbReference>
<dbReference type="InterPro" id="IPR022830">
    <property type="entry name" value="Indigdn_synthA-like"/>
</dbReference>
<dbReference type="GO" id="GO:0016798">
    <property type="term" value="F:hydrolase activity, acting on glycosyl bonds"/>
    <property type="evidence" value="ECO:0007669"/>
    <property type="project" value="UniProtKB-KW"/>
</dbReference>
<evidence type="ECO:0000256" key="5">
    <source>
        <dbReference type="ARBA" id="ARBA00023295"/>
    </source>
</evidence>
<evidence type="ECO:0000256" key="2">
    <source>
        <dbReference type="ARBA" id="ARBA00022801"/>
    </source>
</evidence>
<keyword evidence="5" id="KW-0326">Glycosidase</keyword>
<keyword evidence="1" id="KW-0479">Metal-binding</keyword>
<evidence type="ECO:0000256" key="3">
    <source>
        <dbReference type="ARBA" id="ARBA00023211"/>
    </source>
</evidence>
<keyword evidence="7" id="KW-1185">Reference proteome</keyword>
<evidence type="ECO:0000313" key="6">
    <source>
        <dbReference type="EMBL" id="ANB12912.1"/>
    </source>
</evidence>
<evidence type="ECO:0000313" key="7">
    <source>
        <dbReference type="Proteomes" id="UP000189580"/>
    </source>
</evidence>
<dbReference type="SUPFAM" id="SSF110581">
    <property type="entry name" value="Indigoidine synthase A-like"/>
    <property type="match status" value="1"/>
</dbReference>
<dbReference type="RefSeq" id="XP_018735389.1">
    <property type="nucleotide sequence ID" value="XM_018878046.1"/>
</dbReference>
<dbReference type="InterPro" id="IPR007342">
    <property type="entry name" value="PsuG"/>
</dbReference>
<name>A0A167DH36_9ASCO</name>
<reference evidence="6 7" key="1">
    <citation type="submission" date="2016-02" db="EMBL/GenBank/DDBJ databases">
        <title>Complete genome sequence and transcriptome regulation of the pentose utilising yeast Sugiyamaella lignohabitans.</title>
        <authorList>
            <person name="Bellasio M."/>
            <person name="Peymann A."/>
            <person name="Valli M."/>
            <person name="Sipitzky M."/>
            <person name="Graf A."/>
            <person name="Sauer M."/>
            <person name="Marx H."/>
            <person name="Mattanovich D."/>
        </authorList>
    </citation>
    <scope>NUCLEOTIDE SEQUENCE [LARGE SCALE GENOMIC DNA]</scope>
    <source>
        <strain evidence="6 7">CBS 10342</strain>
    </source>
</reference>
<keyword evidence="4" id="KW-0456">Lyase</keyword>
<dbReference type="GO" id="GO:0046872">
    <property type="term" value="F:metal ion binding"/>
    <property type="evidence" value="ECO:0007669"/>
    <property type="project" value="UniProtKB-KW"/>
</dbReference>